<dbReference type="Proteomes" id="UP000039865">
    <property type="component" value="Unassembled WGS sequence"/>
</dbReference>
<feature type="compositionally biased region" description="Polar residues" evidence="1">
    <location>
        <begin position="245"/>
        <end position="260"/>
    </location>
</feature>
<feature type="region of interest" description="Disordered" evidence="1">
    <location>
        <begin position="1"/>
        <end position="41"/>
    </location>
</feature>
<feature type="compositionally biased region" description="Polar residues" evidence="1">
    <location>
        <begin position="24"/>
        <end position="33"/>
    </location>
</feature>
<reference evidence="2 3" key="1">
    <citation type="submission" date="2014-06" db="EMBL/GenBank/DDBJ databases">
        <authorList>
            <person name="Swart Estienne"/>
        </authorList>
    </citation>
    <scope>NUCLEOTIDE SEQUENCE [LARGE SCALE GENOMIC DNA]</scope>
    <source>
        <strain evidence="2 3">130c</strain>
    </source>
</reference>
<feature type="compositionally biased region" description="Polar residues" evidence="1">
    <location>
        <begin position="292"/>
        <end position="311"/>
    </location>
</feature>
<dbReference type="InParanoid" id="A0A078A0K9"/>
<organism evidence="2 3">
    <name type="scientific">Stylonychia lemnae</name>
    <name type="common">Ciliate</name>
    <dbReference type="NCBI Taxonomy" id="5949"/>
    <lineage>
        <taxon>Eukaryota</taxon>
        <taxon>Sar</taxon>
        <taxon>Alveolata</taxon>
        <taxon>Ciliophora</taxon>
        <taxon>Intramacronucleata</taxon>
        <taxon>Spirotrichea</taxon>
        <taxon>Stichotrichia</taxon>
        <taxon>Sporadotrichida</taxon>
        <taxon>Oxytrichidae</taxon>
        <taxon>Stylonychinae</taxon>
        <taxon>Stylonychia</taxon>
    </lineage>
</organism>
<gene>
    <name evidence="2" type="primary">Contig15321.g757</name>
    <name evidence="2" type="ORF">STYLEM_4381</name>
</gene>
<evidence type="ECO:0000313" key="2">
    <source>
        <dbReference type="EMBL" id="CDW75392.1"/>
    </source>
</evidence>
<sequence>MGCSESKVVNKSSEPVKKIIPDKNGQSQLTQETLWPEQPPISTRAINQQSDLQYTNSNSASGIWGINGNGTKDSTVKMNPAEDQDAYYAQMRKQIEDQKKKRERDGVKRQIAERQLQKLAKEHPDLLQEKAQEMIMKYDTKTMNKSTKVLPPLMTANTLTGSQNMMKSFKNPLLMNQSGQFEIPENIDQQTPQAFNLSINIGVNIQNNDSKIVTSKIDRQVDLDDLLDELDNEVNIASPTFDYQKSSSALGKQHSKNLSPNPKLLKSGQNSRKDLRTGSIQTQGEDTKTELWSHQNSGSILVSSSNKQGKSSYRDSLVPHHEHKRSKFEADHILEEDNNSFNNSMTRGGGEIKQDMVQINQFDISTTHNQSNSKYNRNNLQNIVAQLNDSVDELLNL</sequence>
<feature type="region of interest" description="Disordered" evidence="1">
    <location>
        <begin position="245"/>
        <end position="325"/>
    </location>
</feature>
<dbReference type="AlphaFoldDB" id="A0A078A0K9"/>
<dbReference type="EMBL" id="CCKQ01004235">
    <property type="protein sequence ID" value="CDW75392.1"/>
    <property type="molecule type" value="Genomic_DNA"/>
</dbReference>
<evidence type="ECO:0000256" key="1">
    <source>
        <dbReference type="SAM" id="MobiDB-lite"/>
    </source>
</evidence>
<accession>A0A078A0K9</accession>
<protein>
    <submittedName>
        <fullName evidence="2">Uncharacterized protein</fullName>
    </submittedName>
</protein>
<keyword evidence="3" id="KW-1185">Reference proteome</keyword>
<proteinExistence type="predicted"/>
<evidence type="ECO:0000313" key="3">
    <source>
        <dbReference type="Proteomes" id="UP000039865"/>
    </source>
</evidence>
<name>A0A078A0K9_STYLE</name>